<reference evidence="4" key="1">
    <citation type="submission" date="2020-04" db="EMBL/GenBank/DDBJ databases">
        <authorList>
            <person name="Zhang T."/>
        </authorList>
    </citation>
    <scope>NUCLEOTIDE SEQUENCE</scope>
    <source>
        <strain evidence="4">HKST-UBA02</strain>
    </source>
</reference>
<evidence type="ECO:0000313" key="4">
    <source>
        <dbReference type="EMBL" id="MCA9755121.1"/>
    </source>
</evidence>
<dbReference type="NCBIfam" id="TIGR02198">
    <property type="entry name" value="rfaE_dom_I"/>
    <property type="match status" value="1"/>
</dbReference>
<evidence type="ECO:0000259" key="3">
    <source>
        <dbReference type="Pfam" id="PF00294"/>
    </source>
</evidence>
<dbReference type="Proteomes" id="UP000739538">
    <property type="component" value="Unassembled WGS sequence"/>
</dbReference>
<dbReference type="Pfam" id="PF00294">
    <property type="entry name" value="PfkB"/>
    <property type="match status" value="1"/>
</dbReference>
<dbReference type="InterPro" id="IPR002173">
    <property type="entry name" value="Carboh/pur_kinase_PfkB_CS"/>
</dbReference>
<sequence>MSLPIDPEELLSLAQDFLGRRVLVLGDLMLDRYLWGDTDRISPEAPVPVVEAREESQRLGGAANVAQNIRALGGVPYLVGVCGEDLFGRELVRLLEERDISPVGVVPSRERRTTCKTRILARRQQMLRIDREDRHELPDELIAAVVQKVERGLDEADSCVISDYGKGVITAELLEAILPAARARGVPVAVDPKQEHFFRYLGVSTITPNQLEASAAFGRRIHDTDTLLLAGRALLERLDSESVLVTRGADGMALFRPHEPALSFPAVAHEVYDVTGAGDTVVSVFALALAAGADLSEAAAISNHAAGIVVQEVGTATATTDKLVESIRQNPERWQPTPLSFALGER</sequence>
<dbReference type="InterPro" id="IPR029056">
    <property type="entry name" value="Ribokinase-like"/>
</dbReference>
<dbReference type="InterPro" id="IPR011611">
    <property type="entry name" value="PfkB_dom"/>
</dbReference>
<dbReference type="PROSITE" id="PS00583">
    <property type="entry name" value="PFKB_KINASES_1"/>
    <property type="match status" value="1"/>
</dbReference>
<evidence type="ECO:0000256" key="1">
    <source>
        <dbReference type="ARBA" id="ARBA00022679"/>
    </source>
</evidence>
<dbReference type="CDD" id="cd01172">
    <property type="entry name" value="RfaE_like"/>
    <property type="match status" value="1"/>
</dbReference>
<dbReference type="FunFam" id="3.40.1190.20:FF:000002">
    <property type="entry name" value="Bifunctional protein HldE"/>
    <property type="match status" value="1"/>
</dbReference>
<dbReference type="GO" id="GO:0033786">
    <property type="term" value="F:heptose-1-phosphate adenylyltransferase activity"/>
    <property type="evidence" value="ECO:0007669"/>
    <property type="project" value="TreeGrafter"/>
</dbReference>
<name>A0A956SC98_UNCEI</name>
<keyword evidence="1" id="KW-0808">Transferase</keyword>
<dbReference type="InterPro" id="IPR011913">
    <property type="entry name" value="RfaE_dom_I"/>
</dbReference>
<accession>A0A956SC98</accession>
<comment type="caution">
    <text evidence="4">The sequence shown here is derived from an EMBL/GenBank/DDBJ whole genome shotgun (WGS) entry which is preliminary data.</text>
</comment>
<dbReference type="Gene3D" id="3.40.1190.20">
    <property type="match status" value="1"/>
</dbReference>
<feature type="domain" description="Carbohydrate kinase PfkB" evidence="3">
    <location>
        <begin position="21"/>
        <end position="318"/>
    </location>
</feature>
<dbReference type="EMBL" id="JAGQHS010000016">
    <property type="protein sequence ID" value="MCA9755121.1"/>
    <property type="molecule type" value="Genomic_DNA"/>
</dbReference>
<gene>
    <name evidence="4" type="primary">rfaE1</name>
    <name evidence="4" type="ORF">KDA27_04915</name>
</gene>
<evidence type="ECO:0000313" key="5">
    <source>
        <dbReference type="Proteomes" id="UP000739538"/>
    </source>
</evidence>
<dbReference type="GO" id="GO:0033785">
    <property type="term" value="F:heptose 7-phosphate kinase activity"/>
    <property type="evidence" value="ECO:0007669"/>
    <property type="project" value="TreeGrafter"/>
</dbReference>
<protein>
    <submittedName>
        <fullName evidence="4">D-glycero-beta-D-manno-heptose-7-phosphate kinase</fullName>
    </submittedName>
</protein>
<dbReference type="AlphaFoldDB" id="A0A956SC98"/>
<dbReference type="GO" id="GO:0016773">
    <property type="term" value="F:phosphotransferase activity, alcohol group as acceptor"/>
    <property type="evidence" value="ECO:0007669"/>
    <property type="project" value="InterPro"/>
</dbReference>
<dbReference type="PANTHER" id="PTHR46969:SF1">
    <property type="entry name" value="BIFUNCTIONAL PROTEIN HLDE"/>
    <property type="match status" value="1"/>
</dbReference>
<keyword evidence="2 4" id="KW-0418">Kinase</keyword>
<reference evidence="4" key="2">
    <citation type="journal article" date="2021" name="Microbiome">
        <title>Successional dynamics and alternative stable states in a saline activated sludge microbial community over 9 years.</title>
        <authorList>
            <person name="Wang Y."/>
            <person name="Ye J."/>
            <person name="Ju F."/>
            <person name="Liu L."/>
            <person name="Boyd J.A."/>
            <person name="Deng Y."/>
            <person name="Parks D.H."/>
            <person name="Jiang X."/>
            <person name="Yin X."/>
            <person name="Woodcroft B.J."/>
            <person name="Tyson G.W."/>
            <person name="Hugenholtz P."/>
            <person name="Polz M.F."/>
            <person name="Zhang T."/>
        </authorList>
    </citation>
    <scope>NUCLEOTIDE SEQUENCE</scope>
    <source>
        <strain evidence="4">HKST-UBA02</strain>
    </source>
</reference>
<dbReference type="SUPFAM" id="SSF53613">
    <property type="entry name" value="Ribokinase-like"/>
    <property type="match status" value="1"/>
</dbReference>
<organism evidence="4 5">
    <name type="scientific">Eiseniibacteriota bacterium</name>
    <dbReference type="NCBI Taxonomy" id="2212470"/>
    <lineage>
        <taxon>Bacteria</taxon>
        <taxon>Candidatus Eiseniibacteriota</taxon>
    </lineage>
</organism>
<proteinExistence type="predicted"/>
<evidence type="ECO:0000256" key="2">
    <source>
        <dbReference type="ARBA" id="ARBA00022777"/>
    </source>
</evidence>
<dbReference type="PANTHER" id="PTHR46969">
    <property type="entry name" value="BIFUNCTIONAL PROTEIN HLDE"/>
    <property type="match status" value="1"/>
</dbReference>
<dbReference type="GO" id="GO:0005829">
    <property type="term" value="C:cytosol"/>
    <property type="evidence" value="ECO:0007669"/>
    <property type="project" value="TreeGrafter"/>
</dbReference>